<dbReference type="AlphaFoldDB" id="A0A0F9QFK0"/>
<name>A0A0F9QFK0_9ZZZZ</name>
<sequence length="62" mass="6998">MSGPTCETCGHFHPMPLSDDQSGECHDPFKIIYYKYGDRANSEPVVNNNLTCSNYTVLKQDK</sequence>
<gene>
    <name evidence="1" type="ORF">LCGC14_1020790</name>
</gene>
<dbReference type="EMBL" id="LAZR01004078">
    <property type="protein sequence ID" value="KKN12011.1"/>
    <property type="molecule type" value="Genomic_DNA"/>
</dbReference>
<protein>
    <submittedName>
        <fullName evidence="1">Uncharacterized protein</fullName>
    </submittedName>
</protein>
<organism evidence="1">
    <name type="scientific">marine sediment metagenome</name>
    <dbReference type="NCBI Taxonomy" id="412755"/>
    <lineage>
        <taxon>unclassified sequences</taxon>
        <taxon>metagenomes</taxon>
        <taxon>ecological metagenomes</taxon>
    </lineage>
</organism>
<reference evidence="1" key="1">
    <citation type="journal article" date="2015" name="Nature">
        <title>Complex archaea that bridge the gap between prokaryotes and eukaryotes.</title>
        <authorList>
            <person name="Spang A."/>
            <person name="Saw J.H."/>
            <person name="Jorgensen S.L."/>
            <person name="Zaremba-Niedzwiedzka K."/>
            <person name="Martijn J."/>
            <person name="Lind A.E."/>
            <person name="van Eijk R."/>
            <person name="Schleper C."/>
            <person name="Guy L."/>
            <person name="Ettema T.J."/>
        </authorList>
    </citation>
    <scope>NUCLEOTIDE SEQUENCE</scope>
</reference>
<proteinExistence type="predicted"/>
<comment type="caution">
    <text evidence="1">The sequence shown here is derived from an EMBL/GenBank/DDBJ whole genome shotgun (WGS) entry which is preliminary data.</text>
</comment>
<accession>A0A0F9QFK0</accession>
<evidence type="ECO:0000313" key="1">
    <source>
        <dbReference type="EMBL" id="KKN12011.1"/>
    </source>
</evidence>